<dbReference type="STRING" id="1859457.BET10_11770"/>
<keyword evidence="1" id="KW-0732">Signal</keyword>
<protein>
    <submittedName>
        <fullName evidence="2">Uncharacterized protein</fullName>
    </submittedName>
</protein>
<feature type="chain" id="PRO_5010251214" evidence="1">
    <location>
        <begin position="26"/>
        <end position="727"/>
    </location>
</feature>
<sequence>MKLQQVSGVALLGVALSLSSTSTSALDKLVAAQPIKAIEKDENYSESKHLNGWGWNQNASADVQKLKNSNSLMTVNSTTDGGTQTSPPAQVNLPQVTQAHQGSRFFRGPMSSIDVYWDVDSTETTGAHVYRVFANEDGRGWRQKGTTYDHDIDISVSVEKSLDVAVQPCVQTDSTTECGEKVPAGMSFRVPASGTMGWSGIIETMAPNFGPNGRVTELTTYLGKAYDAVREGVAPNKTCFAQDVGENAKTVPGNGVEQEIILVDTRRAAASFLDIKNTLKGSATFSGIESKDNLYKYKLFNYATSASHQATYLGKFVYSANKLVARSSSELHVSPQYQAMLINAANAVEPSDKQGYKESFRTECGDQYVDSIEIGKEIYFSIRMLKEKSSNYKLTENKEEFKIEVESLMEGGFSYLEKQALLEKYSNYVFEIKSTAAGASFEGNITNHMSLGGFLDYLESFSQSGSPHYTVIGMTATHYPTPSAITHLPLREVFLDYYTPLDNISKWALFHNQVEERCGIYGPQAEVATISGTKIAGHIGKIFNSGLNRFQNMICDNVREAVSAEYANCLAQGEWKSCLAGPRDSQCYISGEACLDYATDIYYTIPVEYSSLLEEYQGDCHQLSGECVKIASTSACLATPDQVLDYRVNYDVSPTDVYDRVAPGVKVIETDLWYVSSLNTALKWRGRQACATLDARLVSKGYRKNTSRYKGELTIYGFDVYPNTPYQ</sequence>
<dbReference type="EMBL" id="MKJU01000025">
    <property type="protein sequence ID" value="OHU91481.1"/>
    <property type="molecule type" value="Genomic_DNA"/>
</dbReference>
<organism evidence="2 3">
    <name type="scientific">Pseudoalteromonas amylolytica</name>
    <dbReference type="NCBI Taxonomy" id="1859457"/>
    <lineage>
        <taxon>Bacteria</taxon>
        <taxon>Pseudomonadati</taxon>
        <taxon>Pseudomonadota</taxon>
        <taxon>Gammaproteobacteria</taxon>
        <taxon>Alteromonadales</taxon>
        <taxon>Pseudoalteromonadaceae</taxon>
        <taxon>Pseudoalteromonas</taxon>
    </lineage>
</organism>
<reference evidence="2 3" key="1">
    <citation type="submission" date="2016-09" db="EMBL/GenBank/DDBJ databases">
        <title>Pseudoalteromonas amylolytica sp. nov., isolated from the surface seawater.</title>
        <authorList>
            <person name="Wu Y.-H."/>
            <person name="Cheng H."/>
            <person name="Jin X.-B."/>
            <person name="Wang C.-S."/>
            <person name="Xu X.-W."/>
        </authorList>
    </citation>
    <scope>NUCLEOTIDE SEQUENCE [LARGE SCALE GENOMIC DNA]</scope>
    <source>
        <strain evidence="2 3">JW1</strain>
    </source>
</reference>
<comment type="caution">
    <text evidence="2">The sequence shown here is derived from an EMBL/GenBank/DDBJ whole genome shotgun (WGS) entry which is preliminary data.</text>
</comment>
<dbReference type="RefSeq" id="WP_070985396.1">
    <property type="nucleotide sequence ID" value="NZ_MKJU01000025.1"/>
</dbReference>
<dbReference type="AlphaFoldDB" id="A0A1S1MW74"/>
<evidence type="ECO:0000256" key="1">
    <source>
        <dbReference type="SAM" id="SignalP"/>
    </source>
</evidence>
<evidence type="ECO:0000313" key="3">
    <source>
        <dbReference type="Proteomes" id="UP000179786"/>
    </source>
</evidence>
<keyword evidence="3" id="KW-1185">Reference proteome</keyword>
<dbReference type="OrthoDB" id="6395836at2"/>
<proteinExistence type="predicted"/>
<name>A0A1S1MW74_9GAMM</name>
<dbReference type="Proteomes" id="UP000179786">
    <property type="component" value="Unassembled WGS sequence"/>
</dbReference>
<accession>A0A1S1MW74</accession>
<gene>
    <name evidence="2" type="ORF">BET10_11770</name>
</gene>
<feature type="signal peptide" evidence="1">
    <location>
        <begin position="1"/>
        <end position="25"/>
    </location>
</feature>
<evidence type="ECO:0000313" key="2">
    <source>
        <dbReference type="EMBL" id="OHU91481.1"/>
    </source>
</evidence>